<evidence type="ECO:0000259" key="1">
    <source>
        <dbReference type="PROSITE" id="PS50011"/>
    </source>
</evidence>
<dbReference type="InterPro" id="IPR011009">
    <property type="entry name" value="Kinase-like_dom_sf"/>
</dbReference>
<dbReference type="SUPFAM" id="SSF81901">
    <property type="entry name" value="HCP-like"/>
    <property type="match status" value="3"/>
</dbReference>
<proteinExistence type="predicted"/>
<evidence type="ECO:0000313" key="3">
    <source>
        <dbReference type="Proteomes" id="UP001470230"/>
    </source>
</evidence>
<dbReference type="SMART" id="SM00671">
    <property type="entry name" value="SEL1"/>
    <property type="match status" value="10"/>
</dbReference>
<dbReference type="InterPro" id="IPR011990">
    <property type="entry name" value="TPR-like_helical_dom_sf"/>
</dbReference>
<dbReference type="SUPFAM" id="SSF56112">
    <property type="entry name" value="Protein kinase-like (PK-like)"/>
    <property type="match status" value="1"/>
</dbReference>
<dbReference type="InterPro" id="IPR006597">
    <property type="entry name" value="Sel1-like"/>
</dbReference>
<accession>A0ABR2HG37</accession>
<dbReference type="PANTHER" id="PTHR43628:SF1">
    <property type="entry name" value="CHITIN SYNTHASE REGULATORY FACTOR 2-RELATED"/>
    <property type="match status" value="1"/>
</dbReference>
<dbReference type="InterPro" id="IPR000719">
    <property type="entry name" value="Prot_kinase_dom"/>
</dbReference>
<dbReference type="Gene3D" id="1.10.510.10">
    <property type="entry name" value="Transferase(Phosphotransferase) domain 1"/>
    <property type="match status" value="1"/>
</dbReference>
<sequence>MNINNPFYDPKDFQFSNQILRKGLFGPMCITKNIKDGNLYSIKIINVQEEFNEAKQIQFIRESVIIRKLNNPGNAKIFGINFQSLSNPTKLEPSIITEYFQKGTLNEIISDPSFIFDSTKKYIALLGIANAMQYLHQNRIIHYNLNPYNILFDEYYYPHVRGFDLAYCFPSTFYRHIKLAIKGQITSPLLYLAPEILKEEYHRGNSADVYSFGILAYQIVTGKIPYFELGQELSAAELSQKILNGYRPQFTGDVTDSMKSLISCCWSDKIEERPSFFEIFVKLSTDFSLIKDVNESDVKLFIEKVKNNDYYYIFSGDKKSSESTEDIYLKEASLYLKAMSEKGDGFASYLLGLLFQKGQLFERDLNKAFYYFQKSSEQKNSYGLQKLASCYYYGYGIEQSYSKAVEYLLQSAALENSNALYSLGICYYNGHGVEQSYSKAFEYFQKAADLGSSYGLINIGLCYDNGEGVEQDYSKAIEFYEKSAELGNSDALFNLAVRYYNGQGVEQDYQKAVDLYSKSADLGNSEGLFGLGFCYYMGQGVEQDFSNAFKLYKKAAELGSNDALYSLGLCYFNGHGVVQNFSKAIECFQKVESENSMALFCLGFCYENGEGVERDFLRATKYYQKSVNIGNSYAMCSLAFCYQNGYGVEQCYSKAIELYRKAASLDNSEGLFRLAMCYENGLGIDKCYEDAIELYRKAAELGCDEAENRLSVIEENS</sequence>
<name>A0ABR2HG37_9EUKA</name>
<dbReference type="Pfam" id="PF08238">
    <property type="entry name" value="Sel1"/>
    <property type="match status" value="10"/>
</dbReference>
<dbReference type="Proteomes" id="UP001470230">
    <property type="component" value="Unassembled WGS sequence"/>
</dbReference>
<dbReference type="Pfam" id="PF07714">
    <property type="entry name" value="PK_Tyr_Ser-Thr"/>
    <property type="match status" value="1"/>
</dbReference>
<protein>
    <recommendedName>
        <fullName evidence="1">Protein kinase domain-containing protein</fullName>
    </recommendedName>
</protein>
<comment type="caution">
    <text evidence="2">The sequence shown here is derived from an EMBL/GenBank/DDBJ whole genome shotgun (WGS) entry which is preliminary data.</text>
</comment>
<dbReference type="InterPro" id="IPR001245">
    <property type="entry name" value="Ser-Thr/Tyr_kinase_cat_dom"/>
</dbReference>
<reference evidence="2 3" key="1">
    <citation type="submission" date="2024-04" db="EMBL/GenBank/DDBJ databases">
        <title>Tritrichomonas musculus Genome.</title>
        <authorList>
            <person name="Alves-Ferreira E."/>
            <person name="Grigg M."/>
            <person name="Lorenzi H."/>
            <person name="Galac M."/>
        </authorList>
    </citation>
    <scope>NUCLEOTIDE SEQUENCE [LARGE SCALE GENOMIC DNA]</scope>
    <source>
        <strain evidence="2 3">EAF2021</strain>
    </source>
</reference>
<dbReference type="Gene3D" id="1.25.40.10">
    <property type="entry name" value="Tetratricopeptide repeat domain"/>
    <property type="match status" value="3"/>
</dbReference>
<dbReference type="PANTHER" id="PTHR43628">
    <property type="entry name" value="ACTIVATOR OF C KINASE PROTEIN 1-RELATED"/>
    <property type="match status" value="1"/>
</dbReference>
<organism evidence="2 3">
    <name type="scientific">Tritrichomonas musculus</name>
    <dbReference type="NCBI Taxonomy" id="1915356"/>
    <lineage>
        <taxon>Eukaryota</taxon>
        <taxon>Metamonada</taxon>
        <taxon>Parabasalia</taxon>
        <taxon>Tritrichomonadida</taxon>
        <taxon>Tritrichomonadidae</taxon>
        <taxon>Tritrichomonas</taxon>
    </lineage>
</organism>
<keyword evidence="3" id="KW-1185">Reference proteome</keyword>
<dbReference type="InterPro" id="IPR052945">
    <property type="entry name" value="Mitotic_Regulator"/>
</dbReference>
<feature type="domain" description="Protein kinase" evidence="1">
    <location>
        <begin position="14"/>
        <end position="287"/>
    </location>
</feature>
<dbReference type="EMBL" id="JAPFFF010000030">
    <property type="protein sequence ID" value="KAK8845979.1"/>
    <property type="molecule type" value="Genomic_DNA"/>
</dbReference>
<gene>
    <name evidence="2" type="ORF">M9Y10_020917</name>
</gene>
<dbReference type="PROSITE" id="PS50011">
    <property type="entry name" value="PROTEIN_KINASE_DOM"/>
    <property type="match status" value="1"/>
</dbReference>
<evidence type="ECO:0000313" key="2">
    <source>
        <dbReference type="EMBL" id="KAK8845979.1"/>
    </source>
</evidence>